<dbReference type="EMBL" id="RQVQ01000056">
    <property type="protein sequence ID" value="RRJ87371.1"/>
    <property type="molecule type" value="Genomic_DNA"/>
</dbReference>
<keyword evidence="2" id="KW-1185">Reference proteome</keyword>
<proteinExistence type="predicted"/>
<dbReference type="Proteomes" id="UP000275719">
    <property type="component" value="Unassembled WGS sequence"/>
</dbReference>
<evidence type="ECO:0000313" key="2">
    <source>
        <dbReference type="Proteomes" id="UP000275719"/>
    </source>
</evidence>
<evidence type="ECO:0000313" key="1">
    <source>
        <dbReference type="EMBL" id="RRJ87371.1"/>
    </source>
</evidence>
<sequence length="338" mass="39552">MSEFFIYKIQKGDLLSNIAKRIGMHAVDLEFFHNSKCGTSGKIYFDNLIGLSYLFIPVNYQSEEQKRKLLINERLNSPFNKNFFFPIYHIKEIINTFSTPEIEISYDLNLIFNDERSNKIVAFKRDNFKKSNQKIDSKMSNLALKTTQSIEPISFVTKQNGTIDHIYKPNELLLRFLDKKEKIQDFYIGVATEKYLENFENDLKNEEKFSKTIIGSVLIKTLFPNLDWFHKNEPWNEMIVFYPNSFPIEVICQAQYNHNDKNQVVTTIEGKSERKNFSDIISGKEISESYDFNCHTEITLEYITQKTTKKILAANCTLKIIKEKEIAYSHVLSLTTTL</sequence>
<accession>A0A3P3VX49</accession>
<protein>
    <recommendedName>
        <fullName evidence="3">LysM domain-containing protein</fullName>
    </recommendedName>
</protein>
<reference evidence="1 2" key="1">
    <citation type="submission" date="2018-11" db="EMBL/GenBank/DDBJ databases">
        <title>Flavobacterium sp. nov., YIM 102701-2 draft genome.</title>
        <authorList>
            <person name="Li G."/>
            <person name="Jiang Y."/>
        </authorList>
    </citation>
    <scope>NUCLEOTIDE SEQUENCE [LARGE SCALE GENOMIC DNA]</scope>
    <source>
        <strain evidence="1 2">YIM 102701-2</strain>
    </source>
</reference>
<name>A0A3P3VX49_9FLAO</name>
<evidence type="ECO:0008006" key="3">
    <source>
        <dbReference type="Google" id="ProtNLM"/>
    </source>
</evidence>
<dbReference type="RefSeq" id="WP_125020205.1">
    <property type="nucleotide sequence ID" value="NZ_RQVQ01000056.1"/>
</dbReference>
<dbReference type="OrthoDB" id="1246696at2"/>
<gene>
    <name evidence="1" type="ORF">EG240_15210</name>
</gene>
<comment type="caution">
    <text evidence="1">The sequence shown here is derived from an EMBL/GenBank/DDBJ whole genome shotgun (WGS) entry which is preliminary data.</text>
</comment>
<organism evidence="1 2">
    <name type="scientific">Paenimyroides tangerinum</name>
    <dbReference type="NCBI Taxonomy" id="2488728"/>
    <lineage>
        <taxon>Bacteria</taxon>
        <taxon>Pseudomonadati</taxon>
        <taxon>Bacteroidota</taxon>
        <taxon>Flavobacteriia</taxon>
        <taxon>Flavobacteriales</taxon>
        <taxon>Flavobacteriaceae</taxon>
        <taxon>Paenimyroides</taxon>
    </lineage>
</organism>
<dbReference type="AlphaFoldDB" id="A0A3P3VX49"/>